<evidence type="ECO:0008006" key="4">
    <source>
        <dbReference type="Google" id="ProtNLM"/>
    </source>
</evidence>
<accession>A0A7W5JWM1</accession>
<evidence type="ECO:0000313" key="3">
    <source>
        <dbReference type="Proteomes" id="UP000565572"/>
    </source>
</evidence>
<keyword evidence="3" id="KW-1185">Reference proteome</keyword>
<organism evidence="2 3">
    <name type="scientific">Microlunatus antarcticus</name>
    <dbReference type="NCBI Taxonomy" id="53388"/>
    <lineage>
        <taxon>Bacteria</taxon>
        <taxon>Bacillati</taxon>
        <taxon>Actinomycetota</taxon>
        <taxon>Actinomycetes</taxon>
        <taxon>Propionibacteriales</taxon>
        <taxon>Propionibacteriaceae</taxon>
        <taxon>Microlunatus</taxon>
    </lineage>
</organism>
<feature type="region of interest" description="Disordered" evidence="1">
    <location>
        <begin position="133"/>
        <end position="152"/>
    </location>
</feature>
<reference evidence="2 3" key="1">
    <citation type="submission" date="2020-08" db="EMBL/GenBank/DDBJ databases">
        <title>Sequencing the genomes of 1000 actinobacteria strains.</title>
        <authorList>
            <person name="Klenk H.-P."/>
        </authorList>
    </citation>
    <scope>NUCLEOTIDE SEQUENCE [LARGE SCALE GENOMIC DNA]</scope>
    <source>
        <strain evidence="2 3">DSM 11053</strain>
    </source>
</reference>
<protein>
    <recommendedName>
        <fullName evidence="4">Asp23 family, cell envelope-related function</fullName>
    </recommendedName>
</protein>
<comment type="caution">
    <text evidence="2">The sequence shown here is derived from an EMBL/GenBank/DDBJ whole genome shotgun (WGS) entry which is preliminary data.</text>
</comment>
<dbReference type="EMBL" id="JACHZG010000001">
    <property type="protein sequence ID" value="MBB3327431.1"/>
    <property type="molecule type" value="Genomic_DNA"/>
</dbReference>
<evidence type="ECO:0000256" key="1">
    <source>
        <dbReference type="SAM" id="MobiDB-lite"/>
    </source>
</evidence>
<gene>
    <name evidence="2" type="ORF">FHX39_002375</name>
</gene>
<name>A0A7W5JWM1_9ACTN</name>
<proteinExistence type="predicted"/>
<dbReference type="RefSeq" id="WP_183338653.1">
    <property type="nucleotide sequence ID" value="NZ_JACHZG010000001.1"/>
</dbReference>
<evidence type="ECO:0000313" key="2">
    <source>
        <dbReference type="EMBL" id="MBB3327431.1"/>
    </source>
</evidence>
<dbReference type="AlphaFoldDB" id="A0A7W5JWM1"/>
<sequence length="205" mass="21973">MSSSTRLGCGRDIDEVWANIDAPPTPHELTCPFCGAARDSLHELERATAALRSADDEDPQLQAGPQVIARILEVARSEARRSRRLPLSKPRPGQVSDELTVSEQAVAAVVRRTGDRHGGLQVRRCSIDLVTAAPAVDGPGPDDEEVPESGVPSDVRVTLRVSVRSDVAIPLLTRELRAAVMEVVDREVGINVVGVDVAVEDVHDA</sequence>
<dbReference type="Proteomes" id="UP000565572">
    <property type="component" value="Unassembled WGS sequence"/>
</dbReference>